<evidence type="ECO:0000313" key="2">
    <source>
        <dbReference type="Proteomes" id="UP001060215"/>
    </source>
</evidence>
<comment type="caution">
    <text evidence="1">The sequence shown here is derived from an EMBL/GenBank/DDBJ whole genome shotgun (WGS) entry which is preliminary data.</text>
</comment>
<sequence length="218" mass="23845">MRWSTAVGVVLRSCSVEMGRIDEERPFSFQLYDLKQQGFIETGACENGTSEEVKNIVSVLNAGEVPSQDVVEVVVSPPYVVLPLAKGLLRPDFHIAAQNCWVKKGGAFTSEVSAEMLVNMGIPWVILGHSEMRALLNESNEFVGDKVAYAPFSRFEDYMATMGVDSVRTPRSVSRCPDYVSRSDPLRGADLAGPVSSERFGADFGVARPICTDGAHHR</sequence>
<dbReference type="Proteomes" id="UP001060215">
    <property type="component" value="Chromosome 11"/>
</dbReference>
<gene>
    <name evidence="1" type="ORF">LOK49_LG15G01103</name>
</gene>
<accession>A0ACC0F167</accession>
<dbReference type="EMBL" id="CM045768">
    <property type="protein sequence ID" value="KAI7982374.1"/>
    <property type="molecule type" value="Genomic_DNA"/>
</dbReference>
<organism evidence="1 2">
    <name type="scientific">Camellia lanceoleosa</name>
    <dbReference type="NCBI Taxonomy" id="1840588"/>
    <lineage>
        <taxon>Eukaryota</taxon>
        <taxon>Viridiplantae</taxon>
        <taxon>Streptophyta</taxon>
        <taxon>Embryophyta</taxon>
        <taxon>Tracheophyta</taxon>
        <taxon>Spermatophyta</taxon>
        <taxon>Magnoliopsida</taxon>
        <taxon>eudicotyledons</taxon>
        <taxon>Gunneridae</taxon>
        <taxon>Pentapetalae</taxon>
        <taxon>asterids</taxon>
        <taxon>Ericales</taxon>
        <taxon>Theaceae</taxon>
        <taxon>Camellia</taxon>
    </lineage>
</organism>
<protein>
    <submittedName>
        <fullName evidence="1">Triosephosphate isomerase, cytosolic</fullName>
    </submittedName>
</protein>
<keyword evidence="1" id="KW-0413">Isomerase</keyword>
<name>A0ACC0F167_9ERIC</name>
<evidence type="ECO:0000313" key="1">
    <source>
        <dbReference type="EMBL" id="KAI7982374.1"/>
    </source>
</evidence>
<keyword evidence="2" id="KW-1185">Reference proteome</keyword>
<reference evidence="1 2" key="1">
    <citation type="journal article" date="2022" name="Plant J.">
        <title>Chromosome-level genome of Camellia lanceoleosa provides a valuable resource for understanding genome evolution and self-incompatibility.</title>
        <authorList>
            <person name="Gong W."/>
            <person name="Xiao S."/>
            <person name="Wang L."/>
            <person name="Liao Z."/>
            <person name="Chang Y."/>
            <person name="Mo W."/>
            <person name="Hu G."/>
            <person name="Li W."/>
            <person name="Zhao G."/>
            <person name="Zhu H."/>
            <person name="Hu X."/>
            <person name="Ji K."/>
            <person name="Xiang X."/>
            <person name="Song Q."/>
            <person name="Yuan D."/>
            <person name="Jin S."/>
            <person name="Zhang L."/>
        </authorList>
    </citation>
    <scope>NUCLEOTIDE SEQUENCE [LARGE SCALE GENOMIC DNA]</scope>
    <source>
        <strain evidence="1">SQ_2022a</strain>
    </source>
</reference>
<proteinExistence type="predicted"/>